<evidence type="ECO:0008006" key="4">
    <source>
        <dbReference type="Google" id="ProtNLM"/>
    </source>
</evidence>
<dbReference type="AlphaFoldDB" id="A0A1G2QE38"/>
<keyword evidence="1" id="KW-0472">Membrane</keyword>
<evidence type="ECO:0000313" key="2">
    <source>
        <dbReference type="EMBL" id="OHA58824.1"/>
    </source>
</evidence>
<feature type="transmembrane region" description="Helical" evidence="1">
    <location>
        <begin position="6"/>
        <end position="27"/>
    </location>
</feature>
<evidence type="ECO:0000313" key="3">
    <source>
        <dbReference type="Proteomes" id="UP000177043"/>
    </source>
</evidence>
<sequence length="66" mass="7428">MESTFIALLIAIAVIGLYFAPSIGAFYDKKDNAWAIFALNLFLGWTFIGWVVALIWSLTEEKQLKS</sequence>
<keyword evidence="1" id="KW-1133">Transmembrane helix</keyword>
<dbReference type="Proteomes" id="UP000177043">
    <property type="component" value="Unassembled WGS sequence"/>
</dbReference>
<keyword evidence="1" id="KW-0812">Transmembrane</keyword>
<accession>A0A1G2QE38</accession>
<dbReference type="InterPro" id="IPR016410">
    <property type="entry name" value="Phage_imm"/>
</dbReference>
<dbReference type="EMBL" id="MHTJ01000002">
    <property type="protein sequence ID" value="OHA58824.1"/>
    <property type="molecule type" value="Genomic_DNA"/>
</dbReference>
<feature type="transmembrane region" description="Helical" evidence="1">
    <location>
        <begin position="34"/>
        <end position="56"/>
    </location>
</feature>
<organism evidence="2 3">
    <name type="scientific">Candidatus Vogelbacteria bacterium RIFOXYD1_FULL_44_32</name>
    <dbReference type="NCBI Taxonomy" id="1802438"/>
    <lineage>
        <taxon>Bacteria</taxon>
        <taxon>Candidatus Vogeliibacteriota</taxon>
    </lineage>
</organism>
<dbReference type="Pfam" id="PF14373">
    <property type="entry name" value="Imm_superinfect"/>
    <property type="match status" value="1"/>
</dbReference>
<gene>
    <name evidence="2" type="ORF">A2571_00360</name>
</gene>
<evidence type="ECO:0000256" key="1">
    <source>
        <dbReference type="SAM" id="Phobius"/>
    </source>
</evidence>
<protein>
    <recommendedName>
        <fullName evidence="4">Superinfection immunity protein</fullName>
    </recommendedName>
</protein>
<comment type="caution">
    <text evidence="2">The sequence shown here is derived from an EMBL/GenBank/DDBJ whole genome shotgun (WGS) entry which is preliminary data.</text>
</comment>
<name>A0A1G2QE38_9BACT</name>
<reference evidence="2 3" key="1">
    <citation type="journal article" date="2016" name="Nat. Commun.">
        <title>Thousands of microbial genomes shed light on interconnected biogeochemical processes in an aquifer system.</title>
        <authorList>
            <person name="Anantharaman K."/>
            <person name="Brown C.T."/>
            <person name="Hug L.A."/>
            <person name="Sharon I."/>
            <person name="Castelle C.J."/>
            <person name="Probst A.J."/>
            <person name="Thomas B.C."/>
            <person name="Singh A."/>
            <person name="Wilkins M.J."/>
            <person name="Karaoz U."/>
            <person name="Brodie E.L."/>
            <person name="Williams K.H."/>
            <person name="Hubbard S.S."/>
            <person name="Banfield J.F."/>
        </authorList>
    </citation>
    <scope>NUCLEOTIDE SEQUENCE [LARGE SCALE GENOMIC DNA]</scope>
</reference>
<proteinExistence type="predicted"/>